<dbReference type="EMBL" id="CP139418">
    <property type="protein sequence ID" value="WPS53678.1"/>
    <property type="molecule type" value="Genomic_DNA"/>
</dbReference>
<comment type="subcellular location">
    <subcellularLocation>
        <location evidence="1">Cell membrane</location>
        <topology evidence="1">Multi-pass membrane protein</topology>
    </subcellularLocation>
</comment>
<protein>
    <submittedName>
        <fullName evidence="9">MFS transporter</fullName>
    </submittedName>
</protein>
<dbReference type="SUPFAM" id="SSF103473">
    <property type="entry name" value="MFS general substrate transporter"/>
    <property type="match status" value="1"/>
</dbReference>
<feature type="transmembrane region" description="Helical" evidence="7">
    <location>
        <begin position="95"/>
        <end position="112"/>
    </location>
</feature>
<dbReference type="InterPro" id="IPR011701">
    <property type="entry name" value="MFS"/>
</dbReference>
<dbReference type="Pfam" id="PF07690">
    <property type="entry name" value="MFS_1"/>
    <property type="match status" value="1"/>
</dbReference>
<dbReference type="PANTHER" id="PTHR23513">
    <property type="entry name" value="INTEGRAL MEMBRANE EFFLUX PROTEIN-RELATED"/>
    <property type="match status" value="1"/>
</dbReference>
<evidence type="ECO:0000256" key="6">
    <source>
        <dbReference type="ARBA" id="ARBA00023136"/>
    </source>
</evidence>
<evidence type="ECO:0000256" key="1">
    <source>
        <dbReference type="ARBA" id="ARBA00004651"/>
    </source>
</evidence>
<feature type="transmembrane region" description="Helical" evidence="7">
    <location>
        <begin position="165"/>
        <end position="183"/>
    </location>
</feature>
<sequence length="393" mass="43526">MNRHAVQLISRGAINKIGNMLYDYGNSVWLASMGTIGKTVLGIYQISELVTGILVNPFGGVISDRFSRRKILMTTDLVCGLLCLAISFITNDSLMIAALIFANIVQAIAFGFSRPANKAIITEVVEKEEIVTYNAHLELVLQVVSVCSPVFSFLVLQFASLHATLLLDALTFFIAFVLVAFLPKEEAKVQERKQFTGKDIFSDIKDGLDYIWHQKEIFFLLLVASSVNFFFAAFEFLLPFSNRLYGVKGAYATILTLGAIGSILGALVANKMKSSMRILLFLLLMAGIGVFIMGLPLPPYLSFSGNLVCEFFVTIFDIHVFSQVQTKVEDDYLGRVLSTIYTLAVLFMPIAKGLMTWLPSVRMESFFLIGAGIILFSAIASVYAKRMDRKLTL</sequence>
<dbReference type="InterPro" id="IPR020846">
    <property type="entry name" value="MFS_dom"/>
</dbReference>
<keyword evidence="5 7" id="KW-1133">Transmembrane helix</keyword>
<dbReference type="CDD" id="cd06173">
    <property type="entry name" value="MFS_MefA_like"/>
    <property type="match status" value="1"/>
</dbReference>
<feature type="transmembrane region" description="Helical" evidence="7">
    <location>
        <begin position="332"/>
        <end position="351"/>
    </location>
</feature>
<evidence type="ECO:0000256" key="4">
    <source>
        <dbReference type="ARBA" id="ARBA00022692"/>
    </source>
</evidence>
<dbReference type="RefSeq" id="WP_320910827.1">
    <property type="nucleotide sequence ID" value="NZ_CP139418.1"/>
</dbReference>
<feature type="transmembrane region" description="Helical" evidence="7">
    <location>
        <begin position="71"/>
        <end position="89"/>
    </location>
</feature>
<evidence type="ECO:0000313" key="10">
    <source>
        <dbReference type="Proteomes" id="UP001326636"/>
    </source>
</evidence>
<accession>A0ABZ0SY26</accession>
<keyword evidence="3" id="KW-1003">Cell membrane</keyword>
<proteinExistence type="predicted"/>
<keyword evidence="10" id="KW-1185">Reference proteome</keyword>
<evidence type="ECO:0000256" key="7">
    <source>
        <dbReference type="SAM" id="Phobius"/>
    </source>
</evidence>
<evidence type="ECO:0000256" key="3">
    <source>
        <dbReference type="ARBA" id="ARBA00022475"/>
    </source>
</evidence>
<organism evidence="9 10">
    <name type="scientific">Streptococcus dentalis</name>
    <dbReference type="NCBI Taxonomy" id="3098075"/>
    <lineage>
        <taxon>Bacteria</taxon>
        <taxon>Bacillati</taxon>
        <taxon>Bacillota</taxon>
        <taxon>Bacilli</taxon>
        <taxon>Lactobacillales</taxon>
        <taxon>Streptococcaceae</taxon>
        <taxon>Streptococcus</taxon>
    </lineage>
</organism>
<feature type="transmembrane region" description="Helical" evidence="7">
    <location>
        <begin position="278"/>
        <end position="297"/>
    </location>
</feature>
<dbReference type="PANTHER" id="PTHR23513:SF11">
    <property type="entry name" value="STAPHYLOFERRIN A TRANSPORTER"/>
    <property type="match status" value="1"/>
</dbReference>
<gene>
    <name evidence="9" type="ORF">SM121_08180</name>
</gene>
<name>A0ABZ0SY26_9STRE</name>
<keyword evidence="6 7" id="KW-0472">Membrane</keyword>
<evidence type="ECO:0000259" key="8">
    <source>
        <dbReference type="PROSITE" id="PS50850"/>
    </source>
</evidence>
<feature type="domain" description="Major facilitator superfamily (MFS) profile" evidence="8">
    <location>
        <begin position="1"/>
        <end position="393"/>
    </location>
</feature>
<dbReference type="Gene3D" id="1.20.1250.20">
    <property type="entry name" value="MFS general substrate transporter like domains"/>
    <property type="match status" value="1"/>
</dbReference>
<dbReference type="PROSITE" id="PS50850">
    <property type="entry name" value="MFS"/>
    <property type="match status" value="1"/>
</dbReference>
<reference evidence="9 10" key="1">
    <citation type="submission" date="2023-11" db="EMBL/GenBank/DDBJ databases">
        <title>Description of Streptococcus dentalis sp. nov., Streptococcus gingivalis sp. nov., Streptococcus lingualis sp. nov. isolated from human oral cavity.</title>
        <authorList>
            <person name="Choi Y.S."/>
            <person name="Goo B.J."/>
            <person name="Bae J.W."/>
        </authorList>
    </citation>
    <scope>NUCLEOTIDE SEQUENCE [LARGE SCALE GENOMIC DNA]</scope>
    <source>
        <strain evidence="9 10">S1</strain>
    </source>
</reference>
<evidence type="ECO:0000313" key="9">
    <source>
        <dbReference type="EMBL" id="WPS53678.1"/>
    </source>
</evidence>
<dbReference type="InterPro" id="IPR036259">
    <property type="entry name" value="MFS_trans_sf"/>
</dbReference>
<feature type="transmembrane region" description="Helical" evidence="7">
    <location>
        <begin position="366"/>
        <end position="384"/>
    </location>
</feature>
<keyword evidence="4 7" id="KW-0812">Transmembrane</keyword>
<evidence type="ECO:0000256" key="2">
    <source>
        <dbReference type="ARBA" id="ARBA00022448"/>
    </source>
</evidence>
<feature type="transmembrane region" description="Helical" evidence="7">
    <location>
        <begin position="250"/>
        <end position="269"/>
    </location>
</feature>
<evidence type="ECO:0000256" key="5">
    <source>
        <dbReference type="ARBA" id="ARBA00022989"/>
    </source>
</evidence>
<keyword evidence="2" id="KW-0813">Transport</keyword>
<feature type="transmembrane region" description="Helical" evidence="7">
    <location>
        <begin position="139"/>
        <end position="159"/>
    </location>
</feature>
<dbReference type="Proteomes" id="UP001326636">
    <property type="component" value="Chromosome"/>
</dbReference>
<feature type="transmembrane region" description="Helical" evidence="7">
    <location>
        <begin position="217"/>
        <end position="238"/>
    </location>
</feature>